<dbReference type="Proteomes" id="UP001342418">
    <property type="component" value="Chromosome"/>
</dbReference>
<dbReference type="RefSeq" id="WP_338530324.1">
    <property type="nucleotide sequence ID" value="NZ_CP030941.1"/>
</dbReference>
<evidence type="ECO:0000313" key="2">
    <source>
        <dbReference type="Proteomes" id="UP001342418"/>
    </source>
</evidence>
<reference evidence="1 2" key="1">
    <citation type="submission" date="2018-07" db="EMBL/GenBank/DDBJ databases">
        <title>Genome sequence of Nitratireductor thuwali#1536.</title>
        <authorList>
            <person name="Michoud G."/>
            <person name="Merlino G."/>
            <person name="Sefrji F.O."/>
            <person name="Daffonchio D."/>
        </authorList>
    </citation>
    <scope>NUCLEOTIDE SEQUENCE [LARGE SCALE GENOMIC DNA]</scope>
    <source>
        <strain evidence="2">Nit1536</strain>
    </source>
</reference>
<protein>
    <submittedName>
        <fullName evidence="1">Uncharacterized protein</fullName>
    </submittedName>
</protein>
<accession>A0ABY5MLA0</accession>
<organism evidence="1 2">
    <name type="scientific">Nitratireductor thuwali</name>
    <dbReference type="NCBI Taxonomy" id="2267699"/>
    <lineage>
        <taxon>Bacteria</taxon>
        <taxon>Pseudomonadati</taxon>
        <taxon>Pseudomonadota</taxon>
        <taxon>Alphaproteobacteria</taxon>
        <taxon>Hyphomicrobiales</taxon>
        <taxon>Phyllobacteriaceae</taxon>
        <taxon>Nitratireductor</taxon>
    </lineage>
</organism>
<proteinExistence type="predicted"/>
<gene>
    <name evidence="1" type="ORF">NTH_02532</name>
</gene>
<evidence type="ECO:0000313" key="1">
    <source>
        <dbReference type="EMBL" id="UUP18054.1"/>
    </source>
</evidence>
<name>A0ABY5MLA0_9HYPH</name>
<sequence>MAARRYPLPKRFQAALSEDAYASLRALNTRYGLGNNYLLTIMLERLDDFADPEKLDTVFKKFIAQYGAPAAGMSRDA</sequence>
<dbReference type="EMBL" id="CP030941">
    <property type="protein sequence ID" value="UUP18054.1"/>
    <property type="molecule type" value="Genomic_DNA"/>
</dbReference>
<keyword evidence="2" id="KW-1185">Reference proteome</keyword>